<organism evidence="1 2">
    <name type="scientific">Opisthorchis viverrini</name>
    <name type="common">Southeast Asian liver fluke</name>
    <dbReference type="NCBI Taxonomy" id="6198"/>
    <lineage>
        <taxon>Eukaryota</taxon>
        <taxon>Metazoa</taxon>
        <taxon>Spiralia</taxon>
        <taxon>Lophotrochozoa</taxon>
        <taxon>Platyhelminthes</taxon>
        <taxon>Trematoda</taxon>
        <taxon>Digenea</taxon>
        <taxon>Opisthorchiida</taxon>
        <taxon>Opisthorchiata</taxon>
        <taxon>Opisthorchiidae</taxon>
        <taxon>Opisthorchis</taxon>
    </lineage>
</organism>
<reference evidence="1 2" key="1">
    <citation type="submission" date="2013-11" db="EMBL/GenBank/DDBJ databases">
        <title>Opisthorchis viverrini - life in the bile duct.</title>
        <authorList>
            <person name="Young N.D."/>
            <person name="Nagarajan N."/>
            <person name="Lin S.J."/>
            <person name="Korhonen P.K."/>
            <person name="Jex A.R."/>
            <person name="Hall R.S."/>
            <person name="Safavi-Hemami H."/>
            <person name="Kaewkong W."/>
            <person name="Bertrand D."/>
            <person name="Gao S."/>
            <person name="Seet Q."/>
            <person name="Wongkham S."/>
            <person name="Teh B.T."/>
            <person name="Wongkham C."/>
            <person name="Intapan P.M."/>
            <person name="Maleewong W."/>
            <person name="Yang X."/>
            <person name="Hu M."/>
            <person name="Wang Z."/>
            <person name="Hofmann A."/>
            <person name="Sternberg P.W."/>
            <person name="Tan P."/>
            <person name="Wang J."/>
            <person name="Gasser R.B."/>
        </authorList>
    </citation>
    <scope>NUCLEOTIDE SEQUENCE [LARGE SCALE GENOMIC DNA]</scope>
</reference>
<gene>
    <name evidence="1" type="ORF">T265_02026</name>
</gene>
<dbReference type="Proteomes" id="UP000054324">
    <property type="component" value="Unassembled WGS sequence"/>
</dbReference>
<sequence length="69" mass="7872">MVFNGDSTESFVYGILQLNVLHKGRLIFLLQFGFDGRLTWNLLNMSFTMLLSNRLCCTRPPNVSVATIF</sequence>
<keyword evidence="2" id="KW-1185">Reference proteome</keyword>
<dbReference type="RefSeq" id="XP_009164438.1">
    <property type="nucleotide sequence ID" value="XM_009166174.1"/>
</dbReference>
<dbReference type="CTD" id="20316214"/>
<proteinExistence type="predicted"/>
<accession>A0A075AIK5</accession>
<evidence type="ECO:0000313" key="2">
    <source>
        <dbReference type="Proteomes" id="UP000054324"/>
    </source>
</evidence>
<dbReference type="EMBL" id="KL596641">
    <property type="protein sequence ID" value="KER31794.1"/>
    <property type="molecule type" value="Genomic_DNA"/>
</dbReference>
<dbReference type="AlphaFoldDB" id="A0A075AIK5"/>
<name>A0A075AIK5_OPIVI</name>
<protein>
    <submittedName>
        <fullName evidence="1">Uncharacterized protein</fullName>
    </submittedName>
</protein>
<dbReference type="KEGG" id="ovi:T265_02026"/>
<dbReference type="GeneID" id="20316214"/>
<evidence type="ECO:0000313" key="1">
    <source>
        <dbReference type="EMBL" id="KER31794.1"/>
    </source>
</evidence>